<accession>A0A1Q9E3X4</accession>
<organism evidence="1 2">
    <name type="scientific">Symbiodinium microadriaticum</name>
    <name type="common">Dinoflagellate</name>
    <name type="synonym">Zooxanthella microadriatica</name>
    <dbReference type="NCBI Taxonomy" id="2951"/>
    <lineage>
        <taxon>Eukaryota</taxon>
        <taxon>Sar</taxon>
        <taxon>Alveolata</taxon>
        <taxon>Dinophyceae</taxon>
        <taxon>Suessiales</taxon>
        <taxon>Symbiodiniaceae</taxon>
        <taxon>Symbiodinium</taxon>
    </lineage>
</organism>
<comment type="caution">
    <text evidence="1">The sequence shown here is derived from an EMBL/GenBank/DDBJ whole genome shotgun (WGS) entry which is preliminary data.</text>
</comment>
<keyword evidence="2" id="KW-1185">Reference proteome</keyword>
<proteinExistence type="predicted"/>
<dbReference type="Proteomes" id="UP000186817">
    <property type="component" value="Unassembled WGS sequence"/>
</dbReference>
<sequence>MARERAVGTGSLRLYTPLFVTCDGDGGRHKKYPKAPKTHPGYYLTRKTTLLWLRHRSCMTGLGNSSGSAQLRCHPQSLQPFQEPSAMFAKLSEPQEDSMQRSEGLWPAPVCRPRPCLSHCRSGECRACGKNSQQRPLRAN</sequence>
<gene>
    <name evidence="1" type="ORF">AK812_SmicGene49085</name>
</gene>
<dbReference type="AlphaFoldDB" id="A0A1Q9E3X4"/>
<evidence type="ECO:0000313" key="1">
    <source>
        <dbReference type="EMBL" id="OLQ02126.1"/>
    </source>
</evidence>
<dbReference type="EMBL" id="LSRX01000272">
    <property type="protein sequence ID" value="OLQ02126.1"/>
    <property type="molecule type" value="Genomic_DNA"/>
</dbReference>
<name>A0A1Q9E3X4_SYMMI</name>
<protein>
    <submittedName>
        <fullName evidence="1">Uncharacterized protein</fullName>
    </submittedName>
</protein>
<reference evidence="1 2" key="1">
    <citation type="submission" date="2016-02" db="EMBL/GenBank/DDBJ databases">
        <title>Genome analysis of coral dinoflagellate symbionts highlights evolutionary adaptations to a symbiotic lifestyle.</title>
        <authorList>
            <person name="Aranda M."/>
            <person name="Li Y."/>
            <person name="Liew Y.J."/>
            <person name="Baumgarten S."/>
            <person name="Simakov O."/>
            <person name="Wilson M."/>
            <person name="Piel J."/>
            <person name="Ashoor H."/>
            <person name="Bougouffa S."/>
            <person name="Bajic V.B."/>
            <person name="Ryu T."/>
            <person name="Ravasi T."/>
            <person name="Bayer T."/>
            <person name="Micklem G."/>
            <person name="Kim H."/>
            <person name="Bhak J."/>
            <person name="Lajeunesse T.C."/>
            <person name="Voolstra C.R."/>
        </authorList>
    </citation>
    <scope>NUCLEOTIDE SEQUENCE [LARGE SCALE GENOMIC DNA]</scope>
    <source>
        <strain evidence="1 2">CCMP2467</strain>
    </source>
</reference>
<evidence type="ECO:0000313" key="2">
    <source>
        <dbReference type="Proteomes" id="UP000186817"/>
    </source>
</evidence>